<accession>A0A6M2DK12</accession>
<keyword evidence="1" id="KW-0418">Kinase</keyword>
<proteinExistence type="predicted"/>
<keyword evidence="1" id="KW-0808">Transferase</keyword>
<dbReference type="GO" id="GO:0003951">
    <property type="term" value="F:NAD+ kinase activity"/>
    <property type="evidence" value="ECO:0007669"/>
    <property type="project" value="InterPro"/>
</dbReference>
<evidence type="ECO:0000313" key="1">
    <source>
        <dbReference type="EMBL" id="NOV46642.1"/>
    </source>
</evidence>
<dbReference type="AlphaFoldDB" id="A0A6M2DK12"/>
<dbReference type="Gene3D" id="2.60.200.30">
    <property type="entry name" value="Probable inorganic polyphosphate/atp-NAD kinase, domain 2"/>
    <property type="match status" value="1"/>
</dbReference>
<organism evidence="1">
    <name type="scientific">Xenopsylla cheopis</name>
    <name type="common">Oriental rat flea</name>
    <name type="synonym">Pulex cheopis</name>
    <dbReference type="NCBI Taxonomy" id="163159"/>
    <lineage>
        <taxon>Eukaryota</taxon>
        <taxon>Metazoa</taxon>
        <taxon>Ecdysozoa</taxon>
        <taxon>Arthropoda</taxon>
        <taxon>Hexapoda</taxon>
        <taxon>Insecta</taxon>
        <taxon>Pterygota</taxon>
        <taxon>Neoptera</taxon>
        <taxon>Endopterygota</taxon>
        <taxon>Siphonaptera</taxon>
        <taxon>Pulicidae</taxon>
        <taxon>Xenopsyllinae</taxon>
        <taxon>Xenopsylla</taxon>
    </lineage>
</organism>
<dbReference type="SUPFAM" id="SSF111331">
    <property type="entry name" value="NAD kinase/diacylglycerol kinase-like"/>
    <property type="match status" value="1"/>
</dbReference>
<dbReference type="GO" id="GO:0005739">
    <property type="term" value="C:mitochondrion"/>
    <property type="evidence" value="ECO:0007669"/>
    <property type="project" value="TreeGrafter"/>
</dbReference>
<dbReference type="PANTHER" id="PTHR13158">
    <property type="match status" value="1"/>
</dbReference>
<dbReference type="InterPro" id="IPR016064">
    <property type="entry name" value="NAD/diacylglycerol_kinase_sf"/>
</dbReference>
<reference evidence="1" key="1">
    <citation type="submission" date="2020-03" db="EMBL/GenBank/DDBJ databases">
        <title>Transcriptomic Profiling of the Digestive Tract of the Rat Flea, Xenopsylla cheopis, Following Blood Feeding and Infection with Yersinia pestis.</title>
        <authorList>
            <person name="Bland D.M."/>
            <person name="Martens C.A."/>
            <person name="Virtaneva K."/>
            <person name="Kanakabandi K."/>
            <person name="Long D."/>
            <person name="Rosenke R."/>
            <person name="Saturday G.A."/>
            <person name="Hoyt F.H."/>
            <person name="Bruno D.P."/>
            <person name="Ribeiro J.M.C."/>
            <person name="Hinnebusch J."/>
        </authorList>
    </citation>
    <scope>NUCLEOTIDE SEQUENCE</scope>
</reference>
<dbReference type="Gene3D" id="3.40.50.10330">
    <property type="entry name" value="Probable inorganic polyphosphate/atp-NAD kinase, domain 1"/>
    <property type="match status" value="1"/>
</dbReference>
<dbReference type="InterPro" id="IPR017438">
    <property type="entry name" value="ATP-NAD_kinase_N"/>
</dbReference>
<dbReference type="GO" id="GO:0019674">
    <property type="term" value="P:NAD+ metabolic process"/>
    <property type="evidence" value="ECO:0007669"/>
    <property type="project" value="InterPro"/>
</dbReference>
<dbReference type="PANTHER" id="PTHR13158:SF5">
    <property type="entry name" value="NAD KINASE 2, MITOCHONDRIAL"/>
    <property type="match status" value="1"/>
</dbReference>
<dbReference type="InterPro" id="IPR017437">
    <property type="entry name" value="ATP-NAD_kinase_PpnK-typ_C"/>
</dbReference>
<name>A0A6M2DK12_XENCH</name>
<protein>
    <submittedName>
        <fullName evidence="1">Putative nad kinase 2 mitochondrial</fullName>
    </submittedName>
</protein>
<sequence length="414" mass="47354">MYNHSTLLNRINSSVKNVRFKSIQGDCQIPNTPNLRLRKCLVVSKLSRYEFEKLRHPELSTEELETLLKNRGNDMQALLHYYNLHKQFENKVTKTLRDLGIEVRVVNRITATAEAFLWSDLVVPVGGDGTFLLAANRARCIKRPFVGLNSHPSRSEGSLCLHRYYSEHIEEAFRKILHGDYHWFNRNRIRTTVRGEGLYDRDRFRKVDLHDHTMKTRMLSRQIDKCDVEHKNNDSKCTRVLPYLALNEVFMGENMSARVSHLQICIDDQDTITKTKSSGLCVCTGTGCTSWHMSINRISSQCARRLLETVKNLNPASDIRATAKEISLAYNESLTFPPADERMCYSLRELISVGVWPHPKGIKSRGFAKKLTVTSRCIDAGLVIDGSICYPFNDGLQATLEVLPEDTLYTITLD</sequence>
<dbReference type="EMBL" id="GIIL01002916">
    <property type="protein sequence ID" value="NOV46642.1"/>
    <property type="molecule type" value="Transcribed_RNA"/>
</dbReference>